<keyword evidence="4 6" id="KW-1133">Transmembrane helix</keyword>
<dbReference type="PANTHER" id="PTHR30250:SF26">
    <property type="entry name" value="PSMA PROTEIN"/>
    <property type="match status" value="1"/>
</dbReference>
<feature type="transmembrane region" description="Helical" evidence="6">
    <location>
        <begin position="12"/>
        <end position="30"/>
    </location>
</feature>
<feature type="transmembrane region" description="Helical" evidence="6">
    <location>
        <begin position="365"/>
        <end position="382"/>
    </location>
</feature>
<dbReference type="GO" id="GO:0015297">
    <property type="term" value="F:antiporter activity"/>
    <property type="evidence" value="ECO:0007669"/>
    <property type="project" value="InterPro"/>
</dbReference>
<evidence type="ECO:0000256" key="1">
    <source>
        <dbReference type="ARBA" id="ARBA00004651"/>
    </source>
</evidence>
<keyword evidence="3 6" id="KW-0812">Transmembrane</keyword>
<dbReference type="EMBL" id="CAFBPX010000006">
    <property type="protein sequence ID" value="CAB5028184.1"/>
    <property type="molecule type" value="Genomic_DNA"/>
</dbReference>
<dbReference type="Pfam" id="PF01554">
    <property type="entry name" value="MatE"/>
    <property type="match status" value="1"/>
</dbReference>
<feature type="transmembrane region" description="Helical" evidence="6">
    <location>
        <begin position="460"/>
        <end position="482"/>
    </location>
</feature>
<feature type="transmembrane region" description="Helical" evidence="6">
    <location>
        <begin position="388"/>
        <end position="412"/>
    </location>
</feature>
<protein>
    <submittedName>
        <fullName evidence="7">Unannotated protein</fullName>
    </submittedName>
</protein>
<proteinExistence type="predicted"/>
<feature type="transmembrane region" description="Helical" evidence="6">
    <location>
        <begin position="81"/>
        <end position="104"/>
    </location>
</feature>
<evidence type="ECO:0000256" key="6">
    <source>
        <dbReference type="SAM" id="Phobius"/>
    </source>
</evidence>
<evidence type="ECO:0000256" key="5">
    <source>
        <dbReference type="ARBA" id="ARBA00023136"/>
    </source>
</evidence>
<accession>A0A6J5ZH80</accession>
<keyword evidence="2" id="KW-1003">Cell membrane</keyword>
<feature type="transmembrane region" description="Helical" evidence="6">
    <location>
        <begin position="182"/>
        <end position="203"/>
    </location>
</feature>
<feature type="transmembrane region" description="Helical" evidence="6">
    <location>
        <begin position="330"/>
        <end position="353"/>
    </location>
</feature>
<reference evidence="7" key="1">
    <citation type="submission" date="2020-05" db="EMBL/GenBank/DDBJ databases">
        <authorList>
            <person name="Chiriac C."/>
            <person name="Salcher M."/>
            <person name="Ghai R."/>
            <person name="Kavagutti S V."/>
        </authorList>
    </citation>
    <scope>NUCLEOTIDE SEQUENCE</scope>
</reference>
<dbReference type="PANTHER" id="PTHR30250">
    <property type="entry name" value="PST FAMILY PREDICTED COLANIC ACID TRANSPORTER"/>
    <property type="match status" value="1"/>
</dbReference>
<feature type="transmembrane region" description="Helical" evidence="6">
    <location>
        <begin position="433"/>
        <end position="454"/>
    </location>
</feature>
<feature type="transmembrane region" description="Helical" evidence="6">
    <location>
        <begin position="154"/>
        <end position="176"/>
    </location>
</feature>
<dbReference type="InterPro" id="IPR002528">
    <property type="entry name" value="MATE_fam"/>
</dbReference>
<comment type="subcellular location">
    <subcellularLocation>
        <location evidence="1">Cell membrane</location>
        <topology evidence="1">Multi-pass membrane protein</topology>
    </subcellularLocation>
</comment>
<sequence length="510" mass="52260">MTTSQRNIGASVITALIGIAAVLIATPLIISHVGRAGYGVWTVSMAIVIYIGIVEAGMAPAVQRYIAVARGADDHAGAARVFWSTLAFYLAIGLVAAALIELLAPQIAGLFDFPGVLEQQATELLRIVGLAVPLGLAMAALANLLQGQGRFTSIAFTAALGSIGYLTAVVLLIGGSATLSQLGWAVIAQQLVLLVSRAVLVVGSLRVRPGFVSGEEAVAIAGLSARLQLSVASLIVNGQSDRVVTALVARPAIVGEVGIASQLAESGRLVAAAPLVPIFNRFSSLQGSDDQAALQRLFARIDGIWIAAGIGGVLIGMAAAPSLIEGWLGSGFALAGSFAVMLTAAYGSNLLFGVRISYLRARGDAGLEARLAGVLMALNLAFTVPLAIAFGATGVVAGTLIAYLIGGGWFALRFSGYAPEVARVPRSELISSVLWGVGFALLGGAVAALAANAIPAGWALVPIAAITATAWVGYLACVLRITPTRGGFRRWRDSLESQLASRDESTTQSP</sequence>
<feature type="transmembrane region" description="Helical" evidence="6">
    <location>
        <begin position="124"/>
        <end position="142"/>
    </location>
</feature>
<dbReference type="EMBL" id="CAESAO010000033">
    <property type="protein sequence ID" value="CAB4340688.1"/>
    <property type="molecule type" value="Genomic_DNA"/>
</dbReference>
<feature type="transmembrane region" description="Helical" evidence="6">
    <location>
        <begin position="36"/>
        <end position="60"/>
    </location>
</feature>
<feature type="transmembrane region" description="Helical" evidence="6">
    <location>
        <begin position="304"/>
        <end position="324"/>
    </location>
</feature>
<name>A0A6J5ZH80_9ZZZZ</name>
<evidence type="ECO:0000256" key="3">
    <source>
        <dbReference type="ARBA" id="ARBA00022692"/>
    </source>
</evidence>
<evidence type="ECO:0000256" key="2">
    <source>
        <dbReference type="ARBA" id="ARBA00022475"/>
    </source>
</evidence>
<dbReference type="InterPro" id="IPR050833">
    <property type="entry name" value="Poly_Biosynth_Transport"/>
</dbReference>
<evidence type="ECO:0000313" key="7">
    <source>
        <dbReference type="EMBL" id="CAB4340688.1"/>
    </source>
</evidence>
<organism evidence="7">
    <name type="scientific">freshwater metagenome</name>
    <dbReference type="NCBI Taxonomy" id="449393"/>
    <lineage>
        <taxon>unclassified sequences</taxon>
        <taxon>metagenomes</taxon>
        <taxon>ecological metagenomes</taxon>
    </lineage>
</organism>
<evidence type="ECO:0000256" key="4">
    <source>
        <dbReference type="ARBA" id="ARBA00022989"/>
    </source>
</evidence>
<keyword evidence="5 6" id="KW-0472">Membrane</keyword>
<dbReference type="GO" id="GO:0042910">
    <property type="term" value="F:xenobiotic transmembrane transporter activity"/>
    <property type="evidence" value="ECO:0007669"/>
    <property type="project" value="InterPro"/>
</dbReference>
<dbReference type="GO" id="GO:0005886">
    <property type="term" value="C:plasma membrane"/>
    <property type="evidence" value="ECO:0007669"/>
    <property type="project" value="UniProtKB-SubCell"/>
</dbReference>
<evidence type="ECO:0000313" key="8">
    <source>
        <dbReference type="EMBL" id="CAB5028184.1"/>
    </source>
</evidence>
<dbReference type="AlphaFoldDB" id="A0A6J5ZH80"/>
<gene>
    <name evidence="7" type="ORF">UFOPK3522_00562</name>
    <name evidence="8" type="ORF">UFOPK4175_00076</name>
</gene>